<evidence type="ECO:0008006" key="2">
    <source>
        <dbReference type="Google" id="ProtNLM"/>
    </source>
</evidence>
<dbReference type="AlphaFoldDB" id="A0A0F9XX39"/>
<sequence length="62" mass="6932">MSVHALQTCRESAEILIHPSSCTGGYLLDEQGREIAITEQMVQHACNELERQWVAAPRQASH</sequence>
<dbReference type="InterPro" id="IPR054635">
    <property type="entry name" value="PA1571-like"/>
</dbReference>
<gene>
    <name evidence="1" type="ORF">LCGC14_0088510</name>
</gene>
<proteinExistence type="predicted"/>
<reference evidence="1" key="1">
    <citation type="journal article" date="2015" name="Nature">
        <title>Complex archaea that bridge the gap between prokaryotes and eukaryotes.</title>
        <authorList>
            <person name="Spang A."/>
            <person name="Saw J.H."/>
            <person name="Jorgensen S.L."/>
            <person name="Zaremba-Niedzwiedzka K."/>
            <person name="Martijn J."/>
            <person name="Lind A.E."/>
            <person name="van Eijk R."/>
            <person name="Schleper C."/>
            <person name="Guy L."/>
            <person name="Ettema T.J."/>
        </authorList>
    </citation>
    <scope>NUCLEOTIDE SEQUENCE</scope>
</reference>
<protein>
    <recommendedName>
        <fullName evidence="2">Multifunctional fatty acid oxidation complex subunit alpha</fullName>
    </recommendedName>
</protein>
<organism evidence="1">
    <name type="scientific">marine sediment metagenome</name>
    <dbReference type="NCBI Taxonomy" id="412755"/>
    <lineage>
        <taxon>unclassified sequences</taxon>
        <taxon>metagenomes</taxon>
        <taxon>ecological metagenomes</taxon>
    </lineage>
</organism>
<name>A0A0F9XX39_9ZZZZ</name>
<evidence type="ECO:0000313" key="1">
    <source>
        <dbReference type="EMBL" id="KKO03962.1"/>
    </source>
</evidence>
<accession>A0A0F9XX39</accession>
<dbReference type="EMBL" id="LAZR01000024">
    <property type="protein sequence ID" value="KKO03962.1"/>
    <property type="molecule type" value="Genomic_DNA"/>
</dbReference>
<comment type="caution">
    <text evidence="1">The sequence shown here is derived from an EMBL/GenBank/DDBJ whole genome shotgun (WGS) entry which is preliminary data.</text>
</comment>
<dbReference type="NCBIfam" id="NF045613">
    <property type="entry name" value="PA1571_fam"/>
    <property type="match status" value="1"/>
</dbReference>